<organism evidence="1">
    <name type="scientific">Hyalomma excavatum</name>
    <dbReference type="NCBI Taxonomy" id="257692"/>
    <lineage>
        <taxon>Eukaryota</taxon>
        <taxon>Metazoa</taxon>
        <taxon>Ecdysozoa</taxon>
        <taxon>Arthropoda</taxon>
        <taxon>Chelicerata</taxon>
        <taxon>Arachnida</taxon>
        <taxon>Acari</taxon>
        <taxon>Parasitiformes</taxon>
        <taxon>Ixodida</taxon>
        <taxon>Ixodoidea</taxon>
        <taxon>Ixodidae</taxon>
        <taxon>Hyalomminae</taxon>
        <taxon>Hyalomma</taxon>
    </lineage>
</organism>
<reference evidence="1" key="1">
    <citation type="journal article" date="2017" name="Ticks Tick Borne Dis.">
        <title>An insight into the sialome of Hyalomma excavatum.</title>
        <authorList>
            <person name="Ribeiro J.M."/>
            <person name="Slovak M."/>
            <person name="Francischetti I.M."/>
        </authorList>
    </citation>
    <scope>NUCLEOTIDE SEQUENCE</scope>
    <source>
        <strain evidence="1">Samish</strain>
        <tissue evidence="1">Salivary glands</tissue>
    </source>
</reference>
<dbReference type="SUPFAM" id="SSF50814">
    <property type="entry name" value="Lipocalins"/>
    <property type="match status" value="1"/>
</dbReference>
<feature type="non-terminal residue" evidence="1">
    <location>
        <position position="1"/>
    </location>
</feature>
<dbReference type="InterPro" id="IPR012674">
    <property type="entry name" value="Calycin"/>
</dbReference>
<dbReference type="AlphaFoldDB" id="A0A131XLB2"/>
<accession>A0A131XLB2</accession>
<sequence length="204" mass="23044">TVSSHIVDVKMEAEGSYWMHQRSYNDALGAKQKVCTHTMLQRDVASARESNQKDLEEPAGSACSYIFFQTYKVQGCEWFFSTHDARYRVTFKKDDAAGAGLSMDMEPIDKTGLLTASSYQFQFWNKTEECFLLTKSSGNEKQCEVHVWNGTATERAQLPSCKAAYKEQCPTTKSTHHTFTSNCRVTSTNFDIFSIKESDVSTCL</sequence>
<proteinExistence type="evidence at transcript level"/>
<evidence type="ECO:0000313" key="1">
    <source>
        <dbReference type="EMBL" id="JAP68284.1"/>
    </source>
</evidence>
<protein>
    <submittedName>
        <fullName evidence="1">Uncharacterized protein</fullName>
    </submittedName>
</protein>
<dbReference type="EMBL" id="GEFH01000297">
    <property type="protein sequence ID" value="JAP68284.1"/>
    <property type="molecule type" value="mRNA"/>
</dbReference>
<name>A0A131XLB2_9ACAR</name>